<dbReference type="PANTHER" id="PTHR31973">
    <property type="entry name" value="POLYPROTEIN, PUTATIVE-RELATED"/>
    <property type="match status" value="1"/>
</dbReference>
<dbReference type="PANTHER" id="PTHR31973:SF187">
    <property type="entry name" value="MUTATOR TRANSPOSASE MUDRA PROTEIN"/>
    <property type="match status" value="1"/>
</dbReference>
<dbReference type="Pfam" id="PF04434">
    <property type="entry name" value="SWIM"/>
    <property type="match status" value="1"/>
</dbReference>
<dbReference type="EMBL" id="JXTB01000345">
    <property type="protein sequence ID" value="PON44706.1"/>
    <property type="molecule type" value="Genomic_DNA"/>
</dbReference>
<sequence>MLERIRMKLTRRWAYRRKYTEKWFGEIGPRVSKLVQDTKSKSGQFEPTWCGAGEFQISVGITPIVVVDLYGRSCSCRRWELTGILCMHVVSVIYDNNEEPEDYIHEAYLKNTYVNTYKHPGRPKKLRIKELGEVPMSNGRIGHFLKRITCTSRGEEGHNKKTCERRKELKQKLGKKVVTQETCLPPINDEDETNWWAAVSQASNVIVGESSQTKLPVKRGLKPQQATKHGTQHDPVNLQYRPPRFPVPDDSVNIISTYNDVTRNM</sequence>
<dbReference type="PROSITE" id="PS50966">
    <property type="entry name" value="ZF_SWIM"/>
    <property type="match status" value="1"/>
</dbReference>
<feature type="region of interest" description="Disordered" evidence="5">
    <location>
        <begin position="210"/>
        <end position="237"/>
    </location>
</feature>
<proteinExistence type="predicted"/>
<evidence type="ECO:0000259" key="6">
    <source>
        <dbReference type="PROSITE" id="PS50966"/>
    </source>
</evidence>
<dbReference type="AlphaFoldDB" id="A0A2P5B7H9"/>
<dbReference type="InterPro" id="IPR007527">
    <property type="entry name" value="Znf_SWIM"/>
</dbReference>
<evidence type="ECO:0000313" key="8">
    <source>
        <dbReference type="Proteomes" id="UP000237105"/>
    </source>
</evidence>
<evidence type="ECO:0000256" key="4">
    <source>
        <dbReference type="PROSITE-ProRule" id="PRU00325"/>
    </source>
</evidence>
<gene>
    <name evidence="7" type="ORF">PanWU01x14_264890</name>
</gene>
<dbReference type="STRING" id="3476.A0A2P5B7H9"/>
<dbReference type="InterPro" id="IPR006564">
    <property type="entry name" value="Znf_PMZ"/>
</dbReference>
<organism evidence="7 8">
    <name type="scientific">Parasponia andersonii</name>
    <name type="common">Sponia andersonii</name>
    <dbReference type="NCBI Taxonomy" id="3476"/>
    <lineage>
        <taxon>Eukaryota</taxon>
        <taxon>Viridiplantae</taxon>
        <taxon>Streptophyta</taxon>
        <taxon>Embryophyta</taxon>
        <taxon>Tracheophyta</taxon>
        <taxon>Spermatophyta</taxon>
        <taxon>Magnoliopsida</taxon>
        <taxon>eudicotyledons</taxon>
        <taxon>Gunneridae</taxon>
        <taxon>Pentapetalae</taxon>
        <taxon>rosids</taxon>
        <taxon>fabids</taxon>
        <taxon>Rosales</taxon>
        <taxon>Cannabaceae</taxon>
        <taxon>Parasponia</taxon>
    </lineage>
</organism>
<protein>
    <submittedName>
        <fullName evidence="7">Zinc finger, PMZ-type</fullName>
    </submittedName>
</protein>
<evidence type="ECO:0000313" key="7">
    <source>
        <dbReference type="EMBL" id="PON44706.1"/>
    </source>
</evidence>
<keyword evidence="1" id="KW-0479">Metal-binding</keyword>
<evidence type="ECO:0000256" key="1">
    <source>
        <dbReference type="ARBA" id="ARBA00022723"/>
    </source>
</evidence>
<dbReference type="OrthoDB" id="1166147at2759"/>
<dbReference type="Proteomes" id="UP000237105">
    <property type="component" value="Unassembled WGS sequence"/>
</dbReference>
<dbReference type="GO" id="GO:0008270">
    <property type="term" value="F:zinc ion binding"/>
    <property type="evidence" value="ECO:0007669"/>
    <property type="project" value="UniProtKB-KW"/>
</dbReference>
<evidence type="ECO:0000256" key="5">
    <source>
        <dbReference type="SAM" id="MobiDB-lite"/>
    </source>
</evidence>
<evidence type="ECO:0000256" key="2">
    <source>
        <dbReference type="ARBA" id="ARBA00022771"/>
    </source>
</evidence>
<evidence type="ECO:0000256" key="3">
    <source>
        <dbReference type="ARBA" id="ARBA00022833"/>
    </source>
</evidence>
<keyword evidence="3" id="KW-0862">Zinc</keyword>
<reference evidence="8" key="1">
    <citation type="submission" date="2016-06" db="EMBL/GenBank/DDBJ databases">
        <title>Parallel loss of symbiosis genes in relatives of nitrogen-fixing non-legume Parasponia.</title>
        <authorList>
            <person name="Van Velzen R."/>
            <person name="Holmer R."/>
            <person name="Bu F."/>
            <person name="Rutten L."/>
            <person name="Van Zeijl A."/>
            <person name="Liu W."/>
            <person name="Santuari L."/>
            <person name="Cao Q."/>
            <person name="Sharma T."/>
            <person name="Shen D."/>
            <person name="Roswanjaya Y."/>
            <person name="Wardhani T."/>
            <person name="Kalhor M.S."/>
            <person name="Jansen J."/>
            <person name="Van den Hoogen J."/>
            <person name="Gungor B."/>
            <person name="Hartog M."/>
            <person name="Hontelez J."/>
            <person name="Verver J."/>
            <person name="Yang W.-C."/>
            <person name="Schijlen E."/>
            <person name="Repin R."/>
            <person name="Schilthuizen M."/>
            <person name="Schranz E."/>
            <person name="Heidstra R."/>
            <person name="Miyata K."/>
            <person name="Fedorova E."/>
            <person name="Kohlen W."/>
            <person name="Bisseling T."/>
            <person name="Smit S."/>
            <person name="Geurts R."/>
        </authorList>
    </citation>
    <scope>NUCLEOTIDE SEQUENCE [LARGE SCALE GENOMIC DNA]</scope>
    <source>
        <strain evidence="8">cv. WU1-14</strain>
    </source>
</reference>
<accession>A0A2P5B7H9</accession>
<keyword evidence="2 4" id="KW-0863">Zinc-finger</keyword>
<keyword evidence="8" id="KW-1185">Reference proteome</keyword>
<dbReference type="SMART" id="SM00575">
    <property type="entry name" value="ZnF_PMZ"/>
    <property type="match status" value="1"/>
</dbReference>
<feature type="domain" description="SWIM-type" evidence="6">
    <location>
        <begin position="55"/>
        <end position="97"/>
    </location>
</feature>
<comment type="caution">
    <text evidence="7">The sequence shown here is derived from an EMBL/GenBank/DDBJ whole genome shotgun (WGS) entry which is preliminary data.</text>
</comment>
<name>A0A2P5B7H9_PARAD</name>